<dbReference type="Gene3D" id="3.10.129.10">
    <property type="entry name" value="Hotdog Thioesterase"/>
    <property type="match status" value="1"/>
</dbReference>
<dbReference type="Proteomes" id="UP000253940">
    <property type="component" value="Chromosome"/>
</dbReference>
<keyword evidence="3" id="KW-1185">Reference proteome</keyword>
<dbReference type="EMBL" id="CP031222">
    <property type="protein sequence ID" value="AXI02290.1"/>
    <property type="molecule type" value="Genomic_DNA"/>
</dbReference>
<dbReference type="InterPro" id="IPR012660">
    <property type="entry name" value="YiiD_C"/>
</dbReference>
<accession>A0A345P4T1</accession>
<protein>
    <submittedName>
        <fullName evidence="2">Thioesterase</fullName>
    </submittedName>
</protein>
<dbReference type="KEGG" id="mbah:HYN46_05220"/>
<evidence type="ECO:0000313" key="2">
    <source>
        <dbReference type="EMBL" id="AXI02290.1"/>
    </source>
</evidence>
<dbReference type="InterPro" id="IPR029069">
    <property type="entry name" value="HotDog_dom_sf"/>
</dbReference>
<dbReference type="SUPFAM" id="SSF54637">
    <property type="entry name" value="Thioesterase/thiol ester dehydrase-isomerase"/>
    <property type="match status" value="1"/>
</dbReference>
<name>A0A345P4T1_9GAMM</name>
<dbReference type="NCBIfam" id="TIGR02447">
    <property type="entry name" value="yiiD_Cterm"/>
    <property type="match status" value="1"/>
</dbReference>
<dbReference type="Pfam" id="PF09500">
    <property type="entry name" value="YiiD_C"/>
    <property type="match status" value="1"/>
</dbReference>
<proteinExistence type="predicted"/>
<reference evidence="2 3" key="1">
    <citation type="submission" date="2018-07" db="EMBL/GenBank/DDBJ databases">
        <title>Genome sequencing of Moraxellaceae gen. HYN0046.</title>
        <authorList>
            <person name="Kim M."/>
            <person name="Yi H."/>
        </authorList>
    </citation>
    <scope>NUCLEOTIDE SEQUENCE [LARGE SCALE GENOMIC DNA]</scope>
    <source>
        <strain evidence="2 3">HYN0046</strain>
    </source>
</reference>
<gene>
    <name evidence="2" type="ORF">HYN46_05220</name>
</gene>
<feature type="domain" description="Thioesterase putative" evidence="1">
    <location>
        <begin position="4"/>
        <end position="145"/>
    </location>
</feature>
<evidence type="ECO:0000259" key="1">
    <source>
        <dbReference type="Pfam" id="PF09500"/>
    </source>
</evidence>
<dbReference type="RefSeq" id="WP_114898400.1">
    <property type="nucleotide sequence ID" value="NZ_CP031222.1"/>
</dbReference>
<dbReference type="OrthoDB" id="572024at2"/>
<dbReference type="AlphaFoldDB" id="A0A345P4T1"/>
<evidence type="ECO:0000313" key="3">
    <source>
        <dbReference type="Proteomes" id="UP000253940"/>
    </source>
</evidence>
<sequence>MTPKQLELYLHQHIPLTNAMQISILEIANEGVVVSAPLAPNINHRDTVFGGSASAVAILAAWAFVHTRLLSEGIKSRLVIQRNKMEYDLPIDGTFTAHSSLVNPLDWDKFTQTLQRRGRARITILCVLKYQGQEVGHFEGQFVAMKIDD</sequence>
<organism evidence="2 3">
    <name type="scientific">Aquirhabdus parva</name>
    <dbReference type="NCBI Taxonomy" id="2283318"/>
    <lineage>
        <taxon>Bacteria</taxon>
        <taxon>Pseudomonadati</taxon>
        <taxon>Pseudomonadota</taxon>
        <taxon>Gammaproteobacteria</taxon>
        <taxon>Moraxellales</taxon>
        <taxon>Moraxellaceae</taxon>
        <taxon>Aquirhabdus</taxon>
    </lineage>
</organism>